<proteinExistence type="predicted"/>
<dbReference type="OrthoDB" id="3260716at2759"/>
<dbReference type="HOGENOM" id="CLU_110797_0_0_1"/>
<gene>
    <name evidence="2" type="ORF">PFICI_02490</name>
</gene>
<evidence type="ECO:0000313" key="2">
    <source>
        <dbReference type="EMBL" id="ETS84465.1"/>
    </source>
</evidence>
<dbReference type="OMA" id="NPSDPIH"/>
<evidence type="ECO:0000313" key="3">
    <source>
        <dbReference type="Proteomes" id="UP000030651"/>
    </source>
</evidence>
<sequence length="177" mass="18442">MPTTRANAASEAAKHEEFSARKPASEPLTRKGHAVGTKVGNDAIPEYHAEVFPAGTAPQEFSHHANTEGEVPGQAFNEFDTTRTSASDTLTGADSQTLNKGLGKPVKGQEENKMKGGHSRSSGRKSGGLAGVGAPAGIDSARLQGADLGKHHKGLGEHPSATEEFPQSAEQLASERH</sequence>
<dbReference type="KEGG" id="pfy:PFICI_02490"/>
<accession>W3XEI8</accession>
<feature type="region of interest" description="Disordered" evidence="1">
    <location>
        <begin position="56"/>
        <end position="177"/>
    </location>
</feature>
<dbReference type="EMBL" id="KI912110">
    <property type="protein sequence ID" value="ETS84465.1"/>
    <property type="molecule type" value="Genomic_DNA"/>
</dbReference>
<dbReference type="GeneID" id="19267503"/>
<feature type="compositionally biased region" description="Basic and acidic residues" evidence="1">
    <location>
        <begin position="12"/>
        <end position="24"/>
    </location>
</feature>
<keyword evidence="3" id="KW-1185">Reference proteome</keyword>
<dbReference type="AlphaFoldDB" id="W3XEI8"/>
<dbReference type="InParanoid" id="W3XEI8"/>
<evidence type="ECO:0000256" key="1">
    <source>
        <dbReference type="SAM" id="MobiDB-lite"/>
    </source>
</evidence>
<name>W3XEI8_PESFW</name>
<organism evidence="2 3">
    <name type="scientific">Pestalotiopsis fici (strain W106-1 / CGMCC3.15140)</name>
    <dbReference type="NCBI Taxonomy" id="1229662"/>
    <lineage>
        <taxon>Eukaryota</taxon>
        <taxon>Fungi</taxon>
        <taxon>Dikarya</taxon>
        <taxon>Ascomycota</taxon>
        <taxon>Pezizomycotina</taxon>
        <taxon>Sordariomycetes</taxon>
        <taxon>Xylariomycetidae</taxon>
        <taxon>Amphisphaeriales</taxon>
        <taxon>Sporocadaceae</taxon>
        <taxon>Pestalotiopsis</taxon>
    </lineage>
</organism>
<dbReference type="Proteomes" id="UP000030651">
    <property type="component" value="Unassembled WGS sequence"/>
</dbReference>
<protein>
    <submittedName>
        <fullName evidence="2">Uncharacterized protein</fullName>
    </submittedName>
</protein>
<reference evidence="3" key="1">
    <citation type="journal article" date="2015" name="BMC Genomics">
        <title>Genomic and transcriptomic analysis of the endophytic fungus Pestalotiopsis fici reveals its lifestyle and high potential for synthesis of natural products.</title>
        <authorList>
            <person name="Wang X."/>
            <person name="Zhang X."/>
            <person name="Liu L."/>
            <person name="Xiang M."/>
            <person name="Wang W."/>
            <person name="Sun X."/>
            <person name="Che Y."/>
            <person name="Guo L."/>
            <person name="Liu G."/>
            <person name="Guo L."/>
            <person name="Wang C."/>
            <person name="Yin W.B."/>
            <person name="Stadler M."/>
            <person name="Zhang X."/>
            <person name="Liu X."/>
        </authorList>
    </citation>
    <scope>NUCLEOTIDE SEQUENCE [LARGE SCALE GENOMIC DNA]</scope>
    <source>
        <strain evidence="3">W106-1 / CGMCC3.15140</strain>
    </source>
</reference>
<feature type="compositionally biased region" description="Polar residues" evidence="1">
    <location>
        <begin position="82"/>
        <end position="99"/>
    </location>
</feature>
<dbReference type="eggNOG" id="ENOG502S685">
    <property type="taxonomic scope" value="Eukaryota"/>
</dbReference>
<feature type="region of interest" description="Disordered" evidence="1">
    <location>
        <begin position="1"/>
        <end position="42"/>
    </location>
</feature>
<dbReference type="RefSeq" id="XP_007829262.1">
    <property type="nucleotide sequence ID" value="XM_007831071.1"/>
</dbReference>